<keyword evidence="20" id="KW-1185">Reference proteome</keyword>
<dbReference type="InterPro" id="IPR002429">
    <property type="entry name" value="CcO_II-like_C"/>
</dbReference>
<keyword evidence="10 17" id="KW-1133">Transmembrane helix</keyword>
<comment type="catalytic activity">
    <reaction evidence="15">
        <text>4 Fe(II)-[cytochrome c] + O2 + 8 H(+)(in) = 4 Fe(III)-[cytochrome c] + 2 H2O + 4 H(+)(out)</text>
        <dbReference type="Rhea" id="RHEA:11436"/>
        <dbReference type="Rhea" id="RHEA-COMP:10350"/>
        <dbReference type="Rhea" id="RHEA-COMP:14399"/>
        <dbReference type="ChEBI" id="CHEBI:15377"/>
        <dbReference type="ChEBI" id="CHEBI:15378"/>
        <dbReference type="ChEBI" id="CHEBI:15379"/>
        <dbReference type="ChEBI" id="CHEBI:29033"/>
        <dbReference type="ChEBI" id="CHEBI:29034"/>
        <dbReference type="EC" id="7.1.1.9"/>
    </reaction>
</comment>
<dbReference type="InterPro" id="IPR008972">
    <property type="entry name" value="Cupredoxin"/>
</dbReference>
<dbReference type="Gene3D" id="2.60.40.420">
    <property type="entry name" value="Cupredoxins - blue copper proteins"/>
    <property type="match status" value="1"/>
</dbReference>
<sequence length="312" mass="34468">MKGPLAPAHPRRRRWQLVTGAALAGSVALLASGCSSDKVKRGFLPGYDDGKQVTDQTARITHLWNGSWIALLVVGVITWGLMIWCIAAYRKRKGDDALPIQTRYHMPLEIMYTVVPIVAILVLFFYTNRDVTEIKKVSGTPDVTIGVVGKQWSWDFNYVNEDVHEVGVMAQDVGSLTKDDLVDGARGTDKAMPTLYLPVGKKVLFNLTTRDVAHSFWVPAFLYKEDLIPGHPNSFELTPLREGTYAGKCAELCGEWHSSMLFNVKVVSDQEYQQHIEALRAAGQTGLLSDAYDRSQNDGETAGNVPTEGEGQ</sequence>
<feature type="domain" description="Cytochrome oxidase subunit II copper A binding" evidence="18">
    <location>
        <begin position="140"/>
        <end position="278"/>
    </location>
</feature>
<dbReference type="EMBL" id="BSUK01000001">
    <property type="protein sequence ID" value="GMA25677.1"/>
    <property type="molecule type" value="Genomic_DNA"/>
</dbReference>
<dbReference type="InterPro" id="IPR036257">
    <property type="entry name" value="Cyt_c_oxidase_su2_TM_sf"/>
</dbReference>
<dbReference type="InterPro" id="IPR014222">
    <property type="entry name" value="Cyt_c_oxidase_su2"/>
</dbReference>
<evidence type="ECO:0000256" key="15">
    <source>
        <dbReference type="ARBA" id="ARBA00047816"/>
    </source>
</evidence>
<evidence type="ECO:0000256" key="14">
    <source>
        <dbReference type="ARBA" id="ARBA00031399"/>
    </source>
</evidence>
<dbReference type="Gene3D" id="1.10.287.90">
    <property type="match status" value="1"/>
</dbReference>
<comment type="caution">
    <text evidence="19">The sequence shown here is derived from an EMBL/GenBank/DDBJ whole genome shotgun (WGS) entry which is preliminary data.</text>
</comment>
<evidence type="ECO:0000256" key="5">
    <source>
        <dbReference type="ARBA" id="ARBA00022660"/>
    </source>
</evidence>
<keyword evidence="5" id="KW-0679">Respiratory chain</keyword>
<dbReference type="InterPro" id="IPR001505">
    <property type="entry name" value="Copper_CuA"/>
</dbReference>
<keyword evidence="7" id="KW-0479">Metal-binding</keyword>
<keyword evidence="6 17" id="KW-0812">Transmembrane</keyword>
<keyword evidence="8" id="KW-1278">Translocase</keyword>
<evidence type="ECO:0000256" key="1">
    <source>
        <dbReference type="ARBA" id="ARBA00004141"/>
    </source>
</evidence>
<evidence type="ECO:0000256" key="17">
    <source>
        <dbReference type="SAM" id="Phobius"/>
    </source>
</evidence>
<dbReference type="Proteomes" id="UP001157091">
    <property type="component" value="Unassembled WGS sequence"/>
</dbReference>
<evidence type="ECO:0000259" key="18">
    <source>
        <dbReference type="PROSITE" id="PS50857"/>
    </source>
</evidence>
<keyword evidence="4" id="KW-0813">Transport</keyword>
<name>A0ABQ6I4W8_9MICO</name>
<protein>
    <recommendedName>
        <fullName evidence="3">cytochrome-c oxidase</fullName>
        <ecNumber evidence="3">7.1.1.9</ecNumber>
    </recommendedName>
    <alternativeName>
        <fullName evidence="14">Cytochrome aa3 subunit 2</fullName>
    </alternativeName>
</protein>
<evidence type="ECO:0000256" key="3">
    <source>
        <dbReference type="ARBA" id="ARBA00012949"/>
    </source>
</evidence>
<feature type="transmembrane region" description="Helical" evidence="17">
    <location>
        <begin position="110"/>
        <end position="127"/>
    </location>
</feature>
<dbReference type="EC" id="7.1.1.9" evidence="3"/>
<accession>A0ABQ6I4W8</accession>
<dbReference type="PROSITE" id="PS51257">
    <property type="entry name" value="PROKAR_LIPOPROTEIN"/>
    <property type="match status" value="1"/>
</dbReference>
<keyword evidence="9" id="KW-0249">Electron transport</keyword>
<evidence type="ECO:0000313" key="19">
    <source>
        <dbReference type="EMBL" id="GMA25677.1"/>
    </source>
</evidence>
<evidence type="ECO:0000313" key="20">
    <source>
        <dbReference type="Proteomes" id="UP001157091"/>
    </source>
</evidence>
<keyword evidence="11" id="KW-0186">Copper</keyword>
<evidence type="ECO:0000256" key="2">
    <source>
        <dbReference type="ARBA" id="ARBA00007866"/>
    </source>
</evidence>
<comment type="function">
    <text evidence="13">Subunits I and II form the functional core of the enzyme complex. Electrons originating in cytochrome c are transferred via heme a and Cu(A) to the binuclear center formed by heme a3 and Cu(B).</text>
</comment>
<feature type="transmembrane region" description="Helical" evidence="17">
    <location>
        <begin position="68"/>
        <end position="89"/>
    </location>
</feature>
<evidence type="ECO:0000256" key="12">
    <source>
        <dbReference type="ARBA" id="ARBA00023136"/>
    </source>
</evidence>
<evidence type="ECO:0000256" key="10">
    <source>
        <dbReference type="ARBA" id="ARBA00022989"/>
    </source>
</evidence>
<dbReference type="PANTHER" id="PTHR22888:SF9">
    <property type="entry name" value="CYTOCHROME C OXIDASE SUBUNIT 2"/>
    <property type="match status" value="1"/>
</dbReference>
<dbReference type="PRINTS" id="PR01166">
    <property type="entry name" value="CYCOXIDASEII"/>
</dbReference>
<evidence type="ECO:0000256" key="9">
    <source>
        <dbReference type="ARBA" id="ARBA00022982"/>
    </source>
</evidence>
<reference evidence="20" key="1">
    <citation type="journal article" date="2019" name="Int. J. Syst. Evol. Microbiol.">
        <title>The Global Catalogue of Microorganisms (GCM) 10K type strain sequencing project: providing services to taxonomists for standard genome sequencing and annotation.</title>
        <authorList>
            <consortium name="The Broad Institute Genomics Platform"/>
            <consortium name="The Broad Institute Genome Sequencing Center for Infectious Disease"/>
            <person name="Wu L."/>
            <person name="Ma J."/>
        </authorList>
    </citation>
    <scope>NUCLEOTIDE SEQUENCE [LARGE SCALE GENOMIC DNA]</scope>
    <source>
        <strain evidence="20">NBRC 106348</strain>
    </source>
</reference>
<organism evidence="19 20">
    <name type="scientific">Luteimicrobium album</name>
    <dbReference type="NCBI Taxonomy" id="1054550"/>
    <lineage>
        <taxon>Bacteria</taxon>
        <taxon>Bacillati</taxon>
        <taxon>Actinomycetota</taxon>
        <taxon>Actinomycetes</taxon>
        <taxon>Micrococcales</taxon>
        <taxon>Luteimicrobium</taxon>
    </lineage>
</organism>
<evidence type="ECO:0000256" key="11">
    <source>
        <dbReference type="ARBA" id="ARBA00023008"/>
    </source>
</evidence>
<evidence type="ECO:0000256" key="16">
    <source>
        <dbReference type="SAM" id="MobiDB-lite"/>
    </source>
</evidence>
<dbReference type="PROSITE" id="PS00078">
    <property type="entry name" value="COX2"/>
    <property type="match status" value="1"/>
</dbReference>
<dbReference type="RefSeq" id="WP_284294201.1">
    <property type="nucleotide sequence ID" value="NZ_BSUK01000001.1"/>
</dbReference>
<dbReference type="InterPro" id="IPR045187">
    <property type="entry name" value="CcO_II"/>
</dbReference>
<gene>
    <name evidence="19" type="ORF">GCM10025864_34360</name>
</gene>
<comment type="subcellular location">
    <subcellularLocation>
        <location evidence="1">Membrane</location>
        <topology evidence="1">Multi-pass membrane protein</topology>
    </subcellularLocation>
</comment>
<dbReference type="CDD" id="cd13919">
    <property type="entry name" value="CuRO_HCO_II_like_5"/>
    <property type="match status" value="1"/>
</dbReference>
<comment type="similarity">
    <text evidence="2">Belongs to the cytochrome c oxidase subunit 2 family.</text>
</comment>
<evidence type="ECO:0000256" key="6">
    <source>
        <dbReference type="ARBA" id="ARBA00022692"/>
    </source>
</evidence>
<dbReference type="SUPFAM" id="SSF81464">
    <property type="entry name" value="Cytochrome c oxidase subunit II-like, transmembrane region"/>
    <property type="match status" value="1"/>
</dbReference>
<dbReference type="PROSITE" id="PS50857">
    <property type="entry name" value="COX2_CUA"/>
    <property type="match status" value="1"/>
</dbReference>
<dbReference type="SUPFAM" id="SSF49503">
    <property type="entry name" value="Cupredoxins"/>
    <property type="match status" value="1"/>
</dbReference>
<keyword evidence="12 17" id="KW-0472">Membrane</keyword>
<dbReference type="Pfam" id="PF00116">
    <property type="entry name" value="COX2"/>
    <property type="match status" value="1"/>
</dbReference>
<dbReference type="PANTHER" id="PTHR22888">
    <property type="entry name" value="CYTOCHROME C OXIDASE, SUBUNIT II"/>
    <property type="match status" value="1"/>
</dbReference>
<evidence type="ECO:0000256" key="13">
    <source>
        <dbReference type="ARBA" id="ARBA00024688"/>
    </source>
</evidence>
<dbReference type="NCBIfam" id="TIGR02866">
    <property type="entry name" value="CoxB"/>
    <property type="match status" value="1"/>
</dbReference>
<evidence type="ECO:0000256" key="7">
    <source>
        <dbReference type="ARBA" id="ARBA00022723"/>
    </source>
</evidence>
<proteinExistence type="inferred from homology"/>
<evidence type="ECO:0000256" key="8">
    <source>
        <dbReference type="ARBA" id="ARBA00022967"/>
    </source>
</evidence>
<evidence type="ECO:0000256" key="4">
    <source>
        <dbReference type="ARBA" id="ARBA00022448"/>
    </source>
</evidence>
<feature type="region of interest" description="Disordered" evidence="16">
    <location>
        <begin position="290"/>
        <end position="312"/>
    </location>
</feature>